<feature type="chain" id="PRO_5008596440" evidence="1">
    <location>
        <begin position="25"/>
        <end position="129"/>
    </location>
</feature>
<organism evidence="2 3">
    <name type="scientific">Parageobacillus thermoglucosidasius</name>
    <name type="common">Geobacillus thermoglucosidasius</name>
    <dbReference type="NCBI Taxonomy" id="1426"/>
    <lineage>
        <taxon>Bacteria</taxon>
        <taxon>Bacillati</taxon>
        <taxon>Bacillota</taxon>
        <taxon>Bacilli</taxon>
        <taxon>Bacillales</taxon>
        <taxon>Anoxybacillaceae</taxon>
        <taxon>Parageobacillus</taxon>
    </lineage>
</organism>
<keyword evidence="1" id="KW-0732">Signal</keyword>
<evidence type="ECO:0000256" key="1">
    <source>
        <dbReference type="SAM" id="SignalP"/>
    </source>
</evidence>
<gene>
    <name evidence="2" type="ORF">A7K69_19375</name>
</gene>
<sequence>MKFFGKVLLGITLAMGILSSNALAAEPFRIVYLKYGQKEAEGDTMTITGYLKVEGTNTGRYALVSRAMQARFPLWDVAYGEMVVTPGTTQIGYESGVPHSSYYPEARPYFIDPVTGTGYTTGSTKISNY</sequence>
<feature type="signal peptide" evidence="1">
    <location>
        <begin position="1"/>
        <end position="24"/>
    </location>
</feature>
<dbReference type="RefSeq" id="WP_064551506.1">
    <property type="nucleotide sequence ID" value="NZ_LXMA01000022.1"/>
</dbReference>
<evidence type="ECO:0000313" key="3">
    <source>
        <dbReference type="Proteomes" id="UP000078290"/>
    </source>
</evidence>
<dbReference type="AlphaFoldDB" id="A0A1B7KSK1"/>
<accession>A0A1B7KSK1</accession>
<dbReference type="Proteomes" id="UP000078290">
    <property type="component" value="Unassembled WGS sequence"/>
</dbReference>
<dbReference type="EMBL" id="LXMA01000022">
    <property type="protein sequence ID" value="OAT73010.1"/>
    <property type="molecule type" value="Genomic_DNA"/>
</dbReference>
<proteinExistence type="predicted"/>
<protein>
    <submittedName>
        <fullName evidence="2">Uncharacterized protein</fullName>
    </submittedName>
</protein>
<reference evidence="3" key="1">
    <citation type="submission" date="2016-05" db="EMBL/GenBank/DDBJ databases">
        <authorList>
            <person name="Wang W."/>
            <person name="Zhu L."/>
        </authorList>
    </citation>
    <scope>NUCLEOTIDE SEQUENCE [LARGE SCALE GENOMIC DNA]</scope>
    <source>
        <strain evidence="3">W-2</strain>
    </source>
</reference>
<comment type="caution">
    <text evidence="2">The sequence shown here is derived from an EMBL/GenBank/DDBJ whole genome shotgun (WGS) entry which is preliminary data.</text>
</comment>
<name>A0A1B7KSK1_PARTM</name>
<evidence type="ECO:0000313" key="2">
    <source>
        <dbReference type="EMBL" id="OAT73010.1"/>
    </source>
</evidence>